<dbReference type="SUPFAM" id="SSF46785">
    <property type="entry name" value="Winged helix' DNA-binding domain"/>
    <property type="match status" value="1"/>
</dbReference>
<dbReference type="InterPro" id="IPR036388">
    <property type="entry name" value="WH-like_DNA-bd_sf"/>
</dbReference>
<dbReference type="NCBIfam" id="NF009888">
    <property type="entry name" value="PRK13348.1"/>
    <property type="match status" value="1"/>
</dbReference>
<dbReference type="Gene3D" id="1.10.10.10">
    <property type="entry name" value="Winged helix-like DNA-binding domain superfamily/Winged helix DNA-binding domain"/>
    <property type="match status" value="1"/>
</dbReference>
<feature type="domain" description="HTH lysR-type" evidence="5">
    <location>
        <begin position="2"/>
        <end position="58"/>
    </location>
</feature>
<accession>A0ABV2J2Z0</accession>
<name>A0ABV2J2Z0_9HYPH</name>
<evidence type="ECO:0000259" key="5">
    <source>
        <dbReference type="PROSITE" id="PS50931"/>
    </source>
</evidence>
<keyword evidence="2" id="KW-0805">Transcription regulation</keyword>
<protein>
    <submittedName>
        <fullName evidence="6">LysR family transcriptional regulator (Chromosome initiation inhibitor)</fullName>
    </submittedName>
</protein>
<dbReference type="Gene3D" id="3.40.190.290">
    <property type="match status" value="1"/>
</dbReference>
<comment type="caution">
    <text evidence="6">The sequence shown here is derived from an EMBL/GenBank/DDBJ whole genome shotgun (WGS) entry which is preliminary data.</text>
</comment>
<evidence type="ECO:0000256" key="2">
    <source>
        <dbReference type="ARBA" id="ARBA00023015"/>
    </source>
</evidence>
<reference evidence="6 7" key="1">
    <citation type="submission" date="2024-06" db="EMBL/GenBank/DDBJ databases">
        <title>Genomic Encyclopedia of Type Strains, Phase IV (KMG-IV): sequencing the most valuable type-strain genomes for metagenomic binning, comparative biology and taxonomic classification.</title>
        <authorList>
            <person name="Goeker M."/>
        </authorList>
    </citation>
    <scope>NUCLEOTIDE SEQUENCE [LARGE SCALE GENOMIC DNA]</scope>
    <source>
        <strain evidence="6 7">DSM 29780</strain>
    </source>
</reference>
<dbReference type="PROSITE" id="PS50931">
    <property type="entry name" value="HTH_LYSR"/>
    <property type="match status" value="1"/>
</dbReference>
<keyword evidence="7" id="KW-1185">Reference proteome</keyword>
<dbReference type="RefSeq" id="WP_354557602.1">
    <property type="nucleotide sequence ID" value="NZ_JBEPMB010000006.1"/>
</dbReference>
<evidence type="ECO:0000313" key="6">
    <source>
        <dbReference type="EMBL" id="MET3615111.1"/>
    </source>
</evidence>
<proteinExistence type="inferred from homology"/>
<dbReference type="EMBL" id="JBEPMB010000006">
    <property type="protein sequence ID" value="MET3615111.1"/>
    <property type="molecule type" value="Genomic_DNA"/>
</dbReference>
<dbReference type="InterPro" id="IPR036390">
    <property type="entry name" value="WH_DNA-bd_sf"/>
</dbReference>
<keyword evidence="4" id="KW-0804">Transcription</keyword>
<dbReference type="Pfam" id="PF03466">
    <property type="entry name" value="LysR_substrate"/>
    <property type="match status" value="1"/>
</dbReference>
<dbReference type="InterPro" id="IPR050176">
    <property type="entry name" value="LTTR"/>
</dbReference>
<keyword evidence="3" id="KW-0238">DNA-binding</keyword>
<dbReference type="InterPro" id="IPR017685">
    <property type="entry name" value="ArgP"/>
</dbReference>
<comment type="similarity">
    <text evidence="1">Belongs to the LysR transcriptional regulatory family.</text>
</comment>
<sequence length="296" mass="31758">MLDYAALAALAAVVREGSFERAAHALHVTPSAVSQRIKALEEKVGAVLVRRGQPAEPTPQGRALCRHFDAVSTLEGELSADLPGLSLEGEGRATIPVAVNADSLDSWFLMAVADFSEKTGHLVEIKVDDQDHTAEWLRRGEVLAAVTSEDKPVQGCRVKPLGSLTYRANASPDFMAQNFADGVTPETLALAPSLAFNRKDRLQSQWMQRHFGRDLTPPLNWVPSPHGFVIACRLGLGWGCNPDMLVVDDMANGTLVELVPGATLDIPLFWQVSRLPSGLLKALGEAVAGAAAVLTR</sequence>
<dbReference type="NCBIfam" id="TIGR03298">
    <property type="entry name" value="argP"/>
    <property type="match status" value="1"/>
</dbReference>
<evidence type="ECO:0000256" key="4">
    <source>
        <dbReference type="ARBA" id="ARBA00023163"/>
    </source>
</evidence>
<dbReference type="Pfam" id="PF00126">
    <property type="entry name" value="HTH_1"/>
    <property type="match status" value="1"/>
</dbReference>
<organism evidence="6 7">
    <name type="scientific">Rhizobium aquaticum</name>
    <dbReference type="NCBI Taxonomy" id="1549636"/>
    <lineage>
        <taxon>Bacteria</taxon>
        <taxon>Pseudomonadati</taxon>
        <taxon>Pseudomonadota</taxon>
        <taxon>Alphaproteobacteria</taxon>
        <taxon>Hyphomicrobiales</taxon>
        <taxon>Rhizobiaceae</taxon>
        <taxon>Rhizobium/Agrobacterium group</taxon>
        <taxon>Rhizobium</taxon>
    </lineage>
</organism>
<dbReference type="InterPro" id="IPR005119">
    <property type="entry name" value="LysR_subst-bd"/>
</dbReference>
<dbReference type="NCBIfam" id="NF002964">
    <property type="entry name" value="PRK03635.1"/>
    <property type="match status" value="1"/>
</dbReference>
<evidence type="ECO:0000256" key="3">
    <source>
        <dbReference type="ARBA" id="ARBA00023125"/>
    </source>
</evidence>
<evidence type="ECO:0000313" key="7">
    <source>
        <dbReference type="Proteomes" id="UP001549047"/>
    </source>
</evidence>
<evidence type="ECO:0000256" key="1">
    <source>
        <dbReference type="ARBA" id="ARBA00009437"/>
    </source>
</evidence>
<dbReference type="InterPro" id="IPR000847">
    <property type="entry name" value="LysR_HTH_N"/>
</dbReference>
<dbReference type="SUPFAM" id="SSF53850">
    <property type="entry name" value="Periplasmic binding protein-like II"/>
    <property type="match status" value="1"/>
</dbReference>
<dbReference type="PANTHER" id="PTHR30579:SF2">
    <property type="entry name" value="HTH-TYPE TRANSCRIPTIONAL REGULATOR ARGP"/>
    <property type="match status" value="1"/>
</dbReference>
<dbReference type="Proteomes" id="UP001549047">
    <property type="component" value="Unassembled WGS sequence"/>
</dbReference>
<gene>
    <name evidence="6" type="ORF">ABID16_003454</name>
</gene>
<dbReference type="PRINTS" id="PR00039">
    <property type="entry name" value="HTHLYSR"/>
</dbReference>
<dbReference type="PANTHER" id="PTHR30579">
    <property type="entry name" value="TRANSCRIPTIONAL REGULATOR"/>
    <property type="match status" value="1"/>
</dbReference>